<dbReference type="InterPro" id="IPR039424">
    <property type="entry name" value="SBP_5"/>
</dbReference>
<dbReference type="GO" id="GO:1904680">
    <property type="term" value="F:peptide transmembrane transporter activity"/>
    <property type="evidence" value="ECO:0007669"/>
    <property type="project" value="TreeGrafter"/>
</dbReference>
<protein>
    <submittedName>
        <fullName evidence="2">ABC transporter substrate-binding protein</fullName>
    </submittedName>
</protein>
<dbReference type="EMBL" id="SIXI01000003">
    <property type="protein sequence ID" value="TBO31174.1"/>
    <property type="molecule type" value="Genomic_DNA"/>
</dbReference>
<comment type="caution">
    <text evidence="2">The sequence shown here is derived from an EMBL/GenBank/DDBJ whole genome shotgun (WGS) entry which is preliminary data.</text>
</comment>
<accession>A0A4Q9GYQ7</accession>
<name>A0A4Q9GYQ7_9BURK</name>
<evidence type="ECO:0000313" key="2">
    <source>
        <dbReference type="EMBL" id="TBO31174.1"/>
    </source>
</evidence>
<proteinExistence type="predicted"/>
<dbReference type="Gene3D" id="3.40.190.10">
    <property type="entry name" value="Periplasmic binding protein-like II"/>
    <property type="match status" value="1"/>
</dbReference>
<dbReference type="Proteomes" id="UP000292120">
    <property type="component" value="Unassembled WGS sequence"/>
</dbReference>
<dbReference type="SUPFAM" id="SSF53850">
    <property type="entry name" value="Periplasmic binding protein-like II"/>
    <property type="match status" value="1"/>
</dbReference>
<dbReference type="InterPro" id="IPR030678">
    <property type="entry name" value="Peptide/Ni-bd"/>
</dbReference>
<dbReference type="GO" id="GO:0043190">
    <property type="term" value="C:ATP-binding cassette (ABC) transporter complex"/>
    <property type="evidence" value="ECO:0007669"/>
    <property type="project" value="InterPro"/>
</dbReference>
<dbReference type="RefSeq" id="WP_130967577.1">
    <property type="nucleotide sequence ID" value="NZ_SIXI01000003.1"/>
</dbReference>
<feature type="domain" description="Solute-binding protein family 5" evidence="1">
    <location>
        <begin position="77"/>
        <end position="437"/>
    </location>
</feature>
<dbReference type="InterPro" id="IPR000914">
    <property type="entry name" value="SBP_5_dom"/>
</dbReference>
<reference evidence="2 3" key="1">
    <citation type="submission" date="2019-02" db="EMBL/GenBank/DDBJ databases">
        <title>Aquabacterium sp. strain KMB7.</title>
        <authorList>
            <person name="Chen W.-M."/>
        </authorList>
    </citation>
    <scope>NUCLEOTIDE SEQUENCE [LARGE SCALE GENOMIC DNA]</scope>
    <source>
        <strain evidence="2 3">KMB7</strain>
    </source>
</reference>
<keyword evidence="3" id="KW-1185">Reference proteome</keyword>
<sequence length="522" mass="57404">MTTQALSPWGLSRRQALGALPTLAALGTEQAWATAERTLQLVAPWEVGGLSPLRSGHLFVRLQVAETLVDTDLQGRLKAGLAQAWQVSSDGLRWRFTLRPGAQFHHGQPVRAQDVVQALERARTPPGMLSCLPIARLEAAASNVVDLHLMQPLHSLPHWLTHPTTLVLSPDSYDAKGVVQRLIATGPYEVVHYAPPQSLTLQAAASWRHQAPPQAVRQVHYLAAGRAETRALMALGQQADVAHGLDPVSLARVRRDPRLNVLAVTVPRAVVLKLNSAHPALQDLRVRQALSLALDRTGVARALLRDPDMAATQLLPPSLPDWHFADLPPLRHDPVGARELLRQAGWRMHDRTWQHPRHGRLQLTLRTYPDRPELPLIATALQAQWQALGVPVRVQIGNSGDIPLGHRDGSLEMALIARLYGSLPDPAGTLLRDFGPQGGDWGAMGWTDGGMVRALEQLVREPLPQARAQALRHQVSTVLQTQLPVVPVCWVRQQVAVGPRVKGLVLDPLERSHRLTDLRWRA</sequence>
<organism evidence="2 3">
    <name type="scientific">Aquabacterium lacunae</name>
    <dbReference type="NCBI Taxonomy" id="2528630"/>
    <lineage>
        <taxon>Bacteria</taxon>
        <taxon>Pseudomonadati</taxon>
        <taxon>Pseudomonadota</taxon>
        <taxon>Betaproteobacteria</taxon>
        <taxon>Burkholderiales</taxon>
        <taxon>Aquabacterium</taxon>
    </lineage>
</organism>
<dbReference type="Pfam" id="PF00496">
    <property type="entry name" value="SBP_bac_5"/>
    <property type="match status" value="1"/>
</dbReference>
<gene>
    <name evidence="2" type="ORF">EYS42_07945</name>
</gene>
<evidence type="ECO:0000313" key="3">
    <source>
        <dbReference type="Proteomes" id="UP000292120"/>
    </source>
</evidence>
<dbReference type="OrthoDB" id="9801799at2"/>
<evidence type="ECO:0000259" key="1">
    <source>
        <dbReference type="Pfam" id="PF00496"/>
    </source>
</evidence>
<dbReference type="PANTHER" id="PTHR30290:SF83">
    <property type="entry name" value="ABC TRANSPORTER SUBSTRATE-BINDING PROTEIN"/>
    <property type="match status" value="1"/>
</dbReference>
<dbReference type="PANTHER" id="PTHR30290">
    <property type="entry name" value="PERIPLASMIC BINDING COMPONENT OF ABC TRANSPORTER"/>
    <property type="match status" value="1"/>
</dbReference>
<dbReference type="GO" id="GO:0030288">
    <property type="term" value="C:outer membrane-bounded periplasmic space"/>
    <property type="evidence" value="ECO:0007669"/>
    <property type="project" value="UniProtKB-ARBA"/>
</dbReference>
<dbReference type="GO" id="GO:0015833">
    <property type="term" value="P:peptide transport"/>
    <property type="evidence" value="ECO:0007669"/>
    <property type="project" value="TreeGrafter"/>
</dbReference>
<dbReference type="AlphaFoldDB" id="A0A4Q9GYQ7"/>
<dbReference type="PIRSF" id="PIRSF002741">
    <property type="entry name" value="MppA"/>
    <property type="match status" value="1"/>
</dbReference>
<dbReference type="Gene3D" id="3.10.105.10">
    <property type="entry name" value="Dipeptide-binding Protein, Domain 3"/>
    <property type="match status" value="1"/>
</dbReference>